<evidence type="ECO:0000256" key="4">
    <source>
        <dbReference type="ARBA" id="ARBA00022692"/>
    </source>
</evidence>
<sequence length="537" mass="58076">MKPDAPFPCWDAPSVSPSCAPQLQDDVSSPSANNASSARSQAGKDKRALESGPQEDQSNRQNRLLLRGGREETLRGGPQSSLEHQMKNTDTFNKGFDQAPSVGSTRCQSVKRFPTRSTPDTGNHHRFQTFCSTESNSDADHRENVRTSFSPKQFNPAFAFPQLLLISSTPSSPAKLELGTFPDVPKGLGVSNLSAVTGASELQRASEAQKQWQLHEHLPTFAKEMIAGGVAGAVAKTAVAPLERVKILFQTNLGDFARAGVGGSLRRIWRTEGPLGFLKGNGATVLRVVPYAALHFMTYEQYRRWLVEATGHSSPPVDLVAGSLSGATAVYFTYPLDLIRTRLAWHVSGPSSAGSAAKGAASVDNIRGVFLEIVQKEGGLRGLYKGIGPTLYGILPYAGLKFYIYEMMKLAIVRATDEQPSLVTKLGCGGVAGIIGQTLTYPLDVVRRQMQVQGAPADVAPRGLPSGLPAQQYKDTWDGLRTIVRKQGWRHLYAGLSINYLKMVPSVAIGFTVYEAMKAWLHVPPREKGSRTAVAVT</sequence>
<feature type="compositionally biased region" description="Polar residues" evidence="11">
    <location>
        <begin position="78"/>
        <end position="92"/>
    </location>
</feature>
<gene>
    <name evidence="12" type="ORF">KFL_001590150</name>
</gene>
<evidence type="ECO:0000313" key="13">
    <source>
        <dbReference type="Proteomes" id="UP000054558"/>
    </source>
</evidence>
<evidence type="ECO:0000256" key="2">
    <source>
        <dbReference type="ARBA" id="ARBA00006375"/>
    </source>
</evidence>
<keyword evidence="6" id="KW-0999">Mitochondrion inner membrane</keyword>
<dbReference type="Gene3D" id="1.50.40.10">
    <property type="entry name" value="Mitochondrial carrier domain"/>
    <property type="match status" value="1"/>
</dbReference>
<protein>
    <submittedName>
        <fullName evidence="12">Mitochondrial substrate carrier family protein</fullName>
    </submittedName>
</protein>
<dbReference type="STRING" id="105231.A0A1Y1I4S9"/>
<organism evidence="12 13">
    <name type="scientific">Klebsormidium nitens</name>
    <name type="common">Green alga</name>
    <name type="synonym">Ulothrix nitens</name>
    <dbReference type="NCBI Taxonomy" id="105231"/>
    <lineage>
        <taxon>Eukaryota</taxon>
        <taxon>Viridiplantae</taxon>
        <taxon>Streptophyta</taxon>
        <taxon>Klebsormidiophyceae</taxon>
        <taxon>Klebsormidiales</taxon>
        <taxon>Klebsormidiaceae</taxon>
        <taxon>Klebsormidium</taxon>
    </lineage>
</organism>
<name>A0A1Y1I4S9_KLENI</name>
<dbReference type="InterPro" id="IPR002167">
    <property type="entry name" value="GDC-like"/>
</dbReference>
<dbReference type="PRINTS" id="PR00926">
    <property type="entry name" value="MITOCARRIER"/>
</dbReference>
<keyword evidence="7" id="KW-0496">Mitochondrion</keyword>
<dbReference type="Proteomes" id="UP000054558">
    <property type="component" value="Unassembled WGS sequence"/>
</dbReference>
<evidence type="ECO:0000256" key="10">
    <source>
        <dbReference type="RuleBase" id="RU000488"/>
    </source>
</evidence>
<feature type="repeat" description="Solcar" evidence="9">
    <location>
        <begin position="420"/>
        <end position="520"/>
    </location>
</feature>
<dbReference type="GO" id="GO:0015228">
    <property type="term" value="F:coenzyme A transmembrane transporter activity"/>
    <property type="evidence" value="ECO:0000318"/>
    <property type="project" value="GO_Central"/>
</dbReference>
<keyword evidence="13" id="KW-1185">Reference proteome</keyword>
<accession>A0A1Y1I4S9</accession>
<evidence type="ECO:0000256" key="6">
    <source>
        <dbReference type="ARBA" id="ARBA00022792"/>
    </source>
</evidence>
<feature type="repeat" description="Solcar" evidence="9">
    <location>
        <begin position="219"/>
        <end position="305"/>
    </location>
</feature>
<dbReference type="InterPro" id="IPR018108">
    <property type="entry name" value="MCP_transmembrane"/>
</dbReference>
<dbReference type="AlphaFoldDB" id="A0A1Y1I4S9"/>
<keyword evidence="4 9" id="KW-0812">Transmembrane</keyword>
<evidence type="ECO:0000256" key="3">
    <source>
        <dbReference type="ARBA" id="ARBA00022448"/>
    </source>
</evidence>
<keyword evidence="5" id="KW-0677">Repeat</keyword>
<dbReference type="SUPFAM" id="SSF103506">
    <property type="entry name" value="Mitochondrial carrier"/>
    <property type="match status" value="1"/>
</dbReference>
<dbReference type="GO" id="GO:0005743">
    <property type="term" value="C:mitochondrial inner membrane"/>
    <property type="evidence" value="ECO:0000318"/>
    <property type="project" value="GO_Central"/>
</dbReference>
<dbReference type="PROSITE" id="PS50920">
    <property type="entry name" value="SOLCAR"/>
    <property type="match status" value="3"/>
</dbReference>
<evidence type="ECO:0000256" key="9">
    <source>
        <dbReference type="PROSITE-ProRule" id="PRU00282"/>
    </source>
</evidence>
<dbReference type="OrthoDB" id="270584at2759"/>
<evidence type="ECO:0000313" key="12">
    <source>
        <dbReference type="EMBL" id="GAQ83727.1"/>
    </source>
</evidence>
<feature type="region of interest" description="Disordered" evidence="11">
    <location>
        <begin position="1"/>
        <end position="125"/>
    </location>
</feature>
<dbReference type="InterPro" id="IPR002067">
    <property type="entry name" value="MCP"/>
</dbReference>
<proteinExistence type="inferred from homology"/>
<comment type="subcellular location">
    <subcellularLocation>
        <location evidence="1">Mitochondrion inner membrane</location>
        <topology evidence="1">Multi-pass membrane protein</topology>
    </subcellularLocation>
</comment>
<evidence type="ECO:0000256" key="1">
    <source>
        <dbReference type="ARBA" id="ARBA00004448"/>
    </source>
</evidence>
<evidence type="ECO:0000256" key="11">
    <source>
        <dbReference type="SAM" id="MobiDB-lite"/>
    </source>
</evidence>
<comment type="similarity">
    <text evidence="2 10">Belongs to the mitochondrial carrier (TC 2.A.29) family.</text>
</comment>
<evidence type="ECO:0000256" key="5">
    <source>
        <dbReference type="ARBA" id="ARBA00022737"/>
    </source>
</evidence>
<feature type="compositionally biased region" description="Low complexity" evidence="11">
    <location>
        <begin position="28"/>
        <end position="41"/>
    </location>
</feature>
<dbReference type="Pfam" id="PF00153">
    <property type="entry name" value="Mito_carr"/>
    <property type="match status" value="3"/>
</dbReference>
<dbReference type="PRINTS" id="PR00928">
    <property type="entry name" value="GRAVESDC"/>
</dbReference>
<feature type="compositionally biased region" description="Polar residues" evidence="11">
    <location>
        <begin position="15"/>
        <end position="27"/>
    </location>
</feature>
<feature type="repeat" description="Solcar" evidence="9">
    <location>
        <begin position="313"/>
        <end position="411"/>
    </location>
</feature>
<dbReference type="InterPro" id="IPR023395">
    <property type="entry name" value="MCP_dom_sf"/>
</dbReference>
<evidence type="ECO:0000256" key="7">
    <source>
        <dbReference type="ARBA" id="ARBA00023128"/>
    </source>
</evidence>
<dbReference type="EMBL" id="DF237108">
    <property type="protein sequence ID" value="GAQ83727.1"/>
    <property type="molecule type" value="Genomic_DNA"/>
</dbReference>
<dbReference type="PANTHER" id="PTHR24089">
    <property type="entry name" value="SOLUTE CARRIER FAMILY 25"/>
    <property type="match status" value="1"/>
</dbReference>
<keyword evidence="8 9" id="KW-0472">Membrane</keyword>
<keyword evidence="3 10" id="KW-0813">Transport</keyword>
<reference evidence="12 13" key="1">
    <citation type="journal article" date="2014" name="Nat. Commun.">
        <title>Klebsormidium flaccidum genome reveals primary factors for plant terrestrial adaptation.</title>
        <authorList>
            <person name="Hori K."/>
            <person name="Maruyama F."/>
            <person name="Fujisawa T."/>
            <person name="Togashi T."/>
            <person name="Yamamoto N."/>
            <person name="Seo M."/>
            <person name="Sato S."/>
            <person name="Yamada T."/>
            <person name="Mori H."/>
            <person name="Tajima N."/>
            <person name="Moriyama T."/>
            <person name="Ikeuchi M."/>
            <person name="Watanabe M."/>
            <person name="Wada H."/>
            <person name="Kobayashi K."/>
            <person name="Saito M."/>
            <person name="Masuda T."/>
            <person name="Sasaki-Sekimoto Y."/>
            <person name="Mashiguchi K."/>
            <person name="Awai K."/>
            <person name="Shimojima M."/>
            <person name="Masuda S."/>
            <person name="Iwai M."/>
            <person name="Nobusawa T."/>
            <person name="Narise T."/>
            <person name="Kondo S."/>
            <person name="Saito H."/>
            <person name="Sato R."/>
            <person name="Murakawa M."/>
            <person name="Ihara Y."/>
            <person name="Oshima-Yamada Y."/>
            <person name="Ohtaka K."/>
            <person name="Satoh M."/>
            <person name="Sonobe K."/>
            <person name="Ishii M."/>
            <person name="Ohtani R."/>
            <person name="Kanamori-Sato M."/>
            <person name="Honoki R."/>
            <person name="Miyazaki D."/>
            <person name="Mochizuki H."/>
            <person name="Umetsu J."/>
            <person name="Higashi K."/>
            <person name="Shibata D."/>
            <person name="Kamiya Y."/>
            <person name="Sato N."/>
            <person name="Nakamura Y."/>
            <person name="Tabata S."/>
            <person name="Ida S."/>
            <person name="Kurokawa K."/>
            <person name="Ohta H."/>
        </authorList>
    </citation>
    <scope>NUCLEOTIDE SEQUENCE [LARGE SCALE GENOMIC DNA]</scope>
    <source>
        <strain evidence="12 13">NIES-2285</strain>
    </source>
</reference>
<dbReference type="GO" id="GO:1990559">
    <property type="term" value="P:mitochondrial coenzyme A transmembrane transport"/>
    <property type="evidence" value="ECO:0000318"/>
    <property type="project" value="GO_Central"/>
</dbReference>
<evidence type="ECO:0000256" key="8">
    <source>
        <dbReference type="ARBA" id="ARBA00023136"/>
    </source>
</evidence>